<dbReference type="Proteomes" id="UP000012283">
    <property type="component" value="Unassembled WGS sequence"/>
</dbReference>
<feature type="transmembrane region" description="Helical" evidence="1">
    <location>
        <begin position="231"/>
        <end position="251"/>
    </location>
</feature>
<dbReference type="STRING" id="1308866.J416_14051"/>
<dbReference type="PATRIC" id="fig|1308866.3.peg.2834"/>
<dbReference type="InterPro" id="IPR041881">
    <property type="entry name" value="PqqD_sf"/>
</dbReference>
<dbReference type="RefSeq" id="WP_003473555.1">
    <property type="nucleotide sequence ID" value="NZ_APML01000072.1"/>
</dbReference>
<keyword evidence="1" id="KW-0472">Membrane</keyword>
<feature type="transmembrane region" description="Helical" evidence="1">
    <location>
        <begin position="108"/>
        <end position="139"/>
    </location>
</feature>
<keyword evidence="1" id="KW-1133">Transmembrane helix</keyword>
<protein>
    <recommendedName>
        <fullName evidence="4">DUF3267 domain-containing protein</fullName>
    </recommendedName>
</protein>
<evidence type="ECO:0008006" key="4">
    <source>
        <dbReference type="Google" id="ProtNLM"/>
    </source>
</evidence>
<keyword evidence="1" id="KW-0812">Transmembrane</keyword>
<feature type="transmembrane region" description="Helical" evidence="1">
    <location>
        <begin position="201"/>
        <end position="225"/>
    </location>
</feature>
<proteinExistence type="predicted"/>
<comment type="caution">
    <text evidence="2">The sequence shown here is derived from an EMBL/GenBank/DDBJ whole genome shotgun (WGS) entry which is preliminary data.</text>
</comment>
<dbReference type="eggNOG" id="ENOG503457G">
    <property type="taxonomic scope" value="Bacteria"/>
</dbReference>
<evidence type="ECO:0000256" key="1">
    <source>
        <dbReference type="SAM" id="Phobius"/>
    </source>
</evidence>
<dbReference type="EMBL" id="APML01000072">
    <property type="protein sequence ID" value="ENH95841.1"/>
    <property type="molecule type" value="Genomic_DNA"/>
</dbReference>
<accession>N4WRK3</accession>
<organism evidence="2 3">
    <name type="scientific">Gracilibacillus halophilus YIM-C55.5</name>
    <dbReference type="NCBI Taxonomy" id="1308866"/>
    <lineage>
        <taxon>Bacteria</taxon>
        <taxon>Bacillati</taxon>
        <taxon>Bacillota</taxon>
        <taxon>Bacilli</taxon>
        <taxon>Bacillales</taxon>
        <taxon>Bacillaceae</taxon>
        <taxon>Gracilibacillus</taxon>
    </lineage>
</organism>
<name>N4WRK3_9BACI</name>
<feature type="transmembrane region" description="Helical" evidence="1">
    <location>
        <begin position="145"/>
        <end position="168"/>
    </location>
</feature>
<gene>
    <name evidence="2" type="ORF">J416_14051</name>
</gene>
<evidence type="ECO:0000313" key="2">
    <source>
        <dbReference type="EMBL" id="ENH95841.1"/>
    </source>
</evidence>
<evidence type="ECO:0000313" key="3">
    <source>
        <dbReference type="Proteomes" id="UP000012283"/>
    </source>
</evidence>
<sequence length="269" mass="31630">MDTDIDQVHQINDITMMMLKQINGKDSIEIIADQLVSLYDWPRKQVLNDLLSLIHTLNYRYLINIKNPMKGRIKIKEIIMKLFFFLGTIQGDQWFMRKRYSLKCHPLLTIWRIFIFFCTSYLIAFMFIIFFVITILFIFDRLTPVSLLLTVAPVVMSMTIHEYCHYLFYQLLDTKNRTPYLGYALGKAQIVRTPLPFRNDLMVTLMGPLIPVIIGSFIILIGLFSSTNIEHIILAGSIFCSHIMFLIPPCHDGKRIFRMFMQHVIRLNH</sequence>
<dbReference type="Gene3D" id="1.10.10.1150">
    <property type="entry name" value="Coenzyme PQQ synthesis protein D (PqqD)"/>
    <property type="match status" value="1"/>
</dbReference>
<reference evidence="2 3" key="1">
    <citation type="submission" date="2013-03" db="EMBL/GenBank/DDBJ databases">
        <title>Draft genome sequence of Gracibacillus halophilus YIM-C55.5, a moderately halophilic and thermophilic organism from the Xiaochaidamu salt lake.</title>
        <authorList>
            <person name="Sugumar T."/>
            <person name="Polireddy D.R."/>
            <person name="Antony A."/>
            <person name="Madhava Y.R."/>
            <person name="Sivakumar N."/>
        </authorList>
    </citation>
    <scope>NUCLEOTIDE SEQUENCE [LARGE SCALE GENOMIC DNA]</scope>
    <source>
        <strain evidence="2 3">YIM-C55.5</strain>
    </source>
</reference>
<keyword evidence="3" id="KW-1185">Reference proteome</keyword>
<dbReference type="OrthoDB" id="7995890at2"/>
<dbReference type="AlphaFoldDB" id="N4WRK3"/>